<dbReference type="GO" id="GO:0016020">
    <property type="term" value="C:membrane"/>
    <property type="evidence" value="ECO:0007669"/>
    <property type="project" value="TreeGrafter"/>
</dbReference>
<proteinExistence type="predicted"/>
<keyword evidence="3" id="KW-1185">Reference proteome</keyword>
<dbReference type="SUPFAM" id="SSF88713">
    <property type="entry name" value="Glycoside hydrolase/deacetylase"/>
    <property type="match status" value="1"/>
</dbReference>
<evidence type="ECO:0000313" key="3">
    <source>
        <dbReference type="Proteomes" id="UP001145069"/>
    </source>
</evidence>
<name>A0A9X3WCH1_9BACI</name>
<sequence length="320" mass="36777">MKQWILTCITFFILLGVSYDYLTKNYTYGSNLEVNQIPVSSQPVVQKQDELLREIQAKRKQYEEDPEDAKIDKVWKKMPGRNGLQVNVEKSYQNMKEAGKFNKDLLVYDQIEPEVTLKDLPPSPIYRGHPKKKMVSLNINVAWGGENIPSILSTLKKQKVKATFFIEGKWASKNTKLVKMILEEGHLIGNHAYDHPDMNRLSKEENRKQIARTNEILEAITNEKPKWFAPPSGSFNNGVVEAASEMEMETILWSVDTIDWKKPSTSVMVNRVMNKLHPGAMILMHPTDVIEQGLEELIVNIKDKGYKIGTVDRLLSEKRY</sequence>
<dbReference type="InterPro" id="IPR050248">
    <property type="entry name" value="Polysacc_deacetylase_ArnD"/>
</dbReference>
<dbReference type="Proteomes" id="UP001145069">
    <property type="component" value="Unassembled WGS sequence"/>
</dbReference>
<comment type="caution">
    <text evidence="2">The sequence shown here is derived from an EMBL/GenBank/DDBJ whole genome shotgun (WGS) entry which is preliminary data.</text>
</comment>
<protein>
    <submittedName>
        <fullName evidence="2">Polysaccharide deacetylase family protein</fullName>
    </submittedName>
</protein>
<dbReference type="AlphaFoldDB" id="A0A9X3WCH1"/>
<dbReference type="CDD" id="cd10950">
    <property type="entry name" value="CE4_BsYlxY_like"/>
    <property type="match status" value="1"/>
</dbReference>
<dbReference type="EMBL" id="JAMQKC010000003">
    <property type="protein sequence ID" value="MDC3416353.1"/>
    <property type="molecule type" value="Genomic_DNA"/>
</dbReference>
<dbReference type="GO" id="GO:0016810">
    <property type="term" value="F:hydrolase activity, acting on carbon-nitrogen (but not peptide) bonds"/>
    <property type="evidence" value="ECO:0007669"/>
    <property type="project" value="InterPro"/>
</dbReference>
<dbReference type="GO" id="GO:0005975">
    <property type="term" value="P:carbohydrate metabolic process"/>
    <property type="evidence" value="ECO:0007669"/>
    <property type="project" value="InterPro"/>
</dbReference>
<feature type="domain" description="NodB homology" evidence="1">
    <location>
        <begin position="133"/>
        <end position="309"/>
    </location>
</feature>
<dbReference type="PANTHER" id="PTHR10587">
    <property type="entry name" value="GLYCOSYL TRANSFERASE-RELATED"/>
    <property type="match status" value="1"/>
</dbReference>
<dbReference type="InterPro" id="IPR011330">
    <property type="entry name" value="Glyco_hydro/deAcase_b/a-brl"/>
</dbReference>
<dbReference type="PROSITE" id="PS51677">
    <property type="entry name" value="NODB"/>
    <property type="match status" value="1"/>
</dbReference>
<evidence type="ECO:0000313" key="2">
    <source>
        <dbReference type="EMBL" id="MDC3416353.1"/>
    </source>
</evidence>
<dbReference type="Pfam" id="PF01522">
    <property type="entry name" value="Polysacc_deac_1"/>
    <property type="match status" value="1"/>
</dbReference>
<dbReference type="RefSeq" id="WP_272445356.1">
    <property type="nucleotide sequence ID" value="NZ_JAMQKC010000003.1"/>
</dbReference>
<accession>A0A9X3WCH1</accession>
<evidence type="ECO:0000259" key="1">
    <source>
        <dbReference type="PROSITE" id="PS51677"/>
    </source>
</evidence>
<dbReference type="NCBIfam" id="TIGR02873">
    <property type="entry name" value="spore_ylxY"/>
    <property type="match status" value="1"/>
</dbReference>
<dbReference type="Gene3D" id="3.20.20.370">
    <property type="entry name" value="Glycoside hydrolase/deacetylase"/>
    <property type="match status" value="1"/>
</dbReference>
<reference evidence="2" key="1">
    <citation type="submission" date="2022-06" db="EMBL/GenBank/DDBJ databases">
        <title>Aquibacillus sp. a new bacterium isolated from soil saline samples.</title>
        <authorList>
            <person name="Galisteo C."/>
            <person name="De La Haba R."/>
            <person name="Sanchez-Porro C."/>
            <person name="Ventosa A."/>
        </authorList>
    </citation>
    <scope>NUCLEOTIDE SEQUENCE</scope>
    <source>
        <strain evidence="2">3ASR75-54</strain>
    </source>
</reference>
<dbReference type="InterPro" id="IPR002509">
    <property type="entry name" value="NODB_dom"/>
</dbReference>
<gene>
    <name evidence="2" type="ORF">NC799_05435</name>
</gene>
<dbReference type="InterPro" id="IPR014228">
    <property type="entry name" value="Spore_polysacc_deacetyl_YlxY"/>
</dbReference>
<dbReference type="PANTHER" id="PTHR10587:SF80">
    <property type="entry name" value="CHITOOLIGOSACCHARIDE DEACETYLASE"/>
    <property type="match status" value="1"/>
</dbReference>
<organism evidence="2 3">
    <name type="scientific">Aquibacillus salsiterrae</name>
    <dbReference type="NCBI Taxonomy" id="2950439"/>
    <lineage>
        <taxon>Bacteria</taxon>
        <taxon>Bacillati</taxon>
        <taxon>Bacillota</taxon>
        <taxon>Bacilli</taxon>
        <taxon>Bacillales</taxon>
        <taxon>Bacillaceae</taxon>
        <taxon>Aquibacillus</taxon>
    </lineage>
</organism>